<feature type="region of interest" description="Disordered" evidence="2">
    <location>
        <begin position="1"/>
        <end position="50"/>
    </location>
</feature>
<feature type="region of interest" description="Disordered" evidence="2">
    <location>
        <begin position="445"/>
        <end position="465"/>
    </location>
</feature>
<sequence length="465" mass="54654">MTDPYDAAPPDIAYHPSNRPANSVPYHWQPPPARPTYELPTPPNTPFPQQPPCPCTLTTLTTHPSSPHLSLHLHPHPLLTPTHAIPLSITLTSPHPTQTTRYTALLTLWRLNSETLQAPSACSGTNADYARLTCCPRPYHPSGHGLPRHCEWDPKNVNRKGIFTVGASDLPSEALRVRCHCTNSVVKRKGKWYVLHLVEMCPHSFDVMRRKVVKRQDMEVRGSAFDWDDDERGGLSGLFQRMAGWVFPGEREEGVMKVDVRTKTEKREFRVSLDPRKFGEYRRPSGWRRCRRGIRVRQKVRTRHEKEVRTREETRKREWCGRHKGRGRVRRGWWAVRRGGKRVKGWVRRVRNGVRKLRTGLEMGDVVNAVLEQRGECGECRRREEEEERMRREEEARELLRREAVQRELERQERIRRMRESEEASRRLEEERRPGVGLRRYNRRMREMEGKYHERGGDRGRWRGE</sequence>
<accession>A0A3N4HPI0</accession>
<feature type="coiled-coil region" evidence="1">
    <location>
        <begin position="382"/>
        <end position="431"/>
    </location>
</feature>
<dbReference type="Proteomes" id="UP000275078">
    <property type="component" value="Unassembled WGS sequence"/>
</dbReference>
<dbReference type="AlphaFoldDB" id="A0A3N4HPI0"/>
<evidence type="ECO:0000313" key="3">
    <source>
        <dbReference type="EMBL" id="RPA75733.1"/>
    </source>
</evidence>
<evidence type="ECO:0000256" key="2">
    <source>
        <dbReference type="SAM" id="MobiDB-lite"/>
    </source>
</evidence>
<evidence type="ECO:0000313" key="4">
    <source>
        <dbReference type="Proteomes" id="UP000275078"/>
    </source>
</evidence>
<dbReference type="EMBL" id="ML119758">
    <property type="protein sequence ID" value="RPA75733.1"/>
    <property type="molecule type" value="Genomic_DNA"/>
</dbReference>
<gene>
    <name evidence="3" type="ORF">BJ508DRAFT_379892</name>
</gene>
<protein>
    <submittedName>
        <fullName evidence="3">Uncharacterized protein</fullName>
    </submittedName>
</protein>
<evidence type="ECO:0000256" key="1">
    <source>
        <dbReference type="SAM" id="Coils"/>
    </source>
</evidence>
<reference evidence="3 4" key="1">
    <citation type="journal article" date="2018" name="Nat. Ecol. Evol.">
        <title>Pezizomycetes genomes reveal the molecular basis of ectomycorrhizal truffle lifestyle.</title>
        <authorList>
            <person name="Murat C."/>
            <person name="Payen T."/>
            <person name="Noel B."/>
            <person name="Kuo A."/>
            <person name="Morin E."/>
            <person name="Chen J."/>
            <person name="Kohler A."/>
            <person name="Krizsan K."/>
            <person name="Balestrini R."/>
            <person name="Da Silva C."/>
            <person name="Montanini B."/>
            <person name="Hainaut M."/>
            <person name="Levati E."/>
            <person name="Barry K.W."/>
            <person name="Belfiori B."/>
            <person name="Cichocki N."/>
            <person name="Clum A."/>
            <person name="Dockter R.B."/>
            <person name="Fauchery L."/>
            <person name="Guy J."/>
            <person name="Iotti M."/>
            <person name="Le Tacon F."/>
            <person name="Lindquist E.A."/>
            <person name="Lipzen A."/>
            <person name="Malagnac F."/>
            <person name="Mello A."/>
            <person name="Molinier V."/>
            <person name="Miyauchi S."/>
            <person name="Poulain J."/>
            <person name="Riccioni C."/>
            <person name="Rubini A."/>
            <person name="Sitrit Y."/>
            <person name="Splivallo R."/>
            <person name="Traeger S."/>
            <person name="Wang M."/>
            <person name="Zifcakova L."/>
            <person name="Wipf D."/>
            <person name="Zambonelli A."/>
            <person name="Paolocci F."/>
            <person name="Nowrousian M."/>
            <person name="Ottonello S."/>
            <person name="Baldrian P."/>
            <person name="Spatafora J.W."/>
            <person name="Henrissat B."/>
            <person name="Nagy L.G."/>
            <person name="Aury J.M."/>
            <person name="Wincker P."/>
            <person name="Grigoriev I.V."/>
            <person name="Bonfante P."/>
            <person name="Martin F.M."/>
        </authorList>
    </citation>
    <scope>NUCLEOTIDE SEQUENCE [LARGE SCALE GENOMIC DNA]</scope>
    <source>
        <strain evidence="3 4">RN42</strain>
    </source>
</reference>
<organism evidence="3 4">
    <name type="scientific">Ascobolus immersus RN42</name>
    <dbReference type="NCBI Taxonomy" id="1160509"/>
    <lineage>
        <taxon>Eukaryota</taxon>
        <taxon>Fungi</taxon>
        <taxon>Dikarya</taxon>
        <taxon>Ascomycota</taxon>
        <taxon>Pezizomycotina</taxon>
        <taxon>Pezizomycetes</taxon>
        <taxon>Pezizales</taxon>
        <taxon>Ascobolaceae</taxon>
        <taxon>Ascobolus</taxon>
    </lineage>
</organism>
<proteinExistence type="predicted"/>
<keyword evidence="4" id="KW-1185">Reference proteome</keyword>
<feature type="compositionally biased region" description="Pro residues" evidence="2">
    <location>
        <begin position="28"/>
        <end position="50"/>
    </location>
</feature>
<keyword evidence="1" id="KW-0175">Coiled coil</keyword>
<name>A0A3N4HPI0_ASCIM</name>